<evidence type="ECO:0000256" key="2">
    <source>
        <dbReference type="ARBA" id="ARBA00022741"/>
    </source>
</evidence>
<name>A0A0K0DNQ2_ANGCA</name>
<dbReference type="NCBIfam" id="TIGR01378">
    <property type="entry name" value="thi_PPkinase"/>
    <property type="match status" value="1"/>
</dbReference>
<dbReference type="GO" id="GO:0004788">
    <property type="term" value="F:thiamine diphosphokinase activity"/>
    <property type="evidence" value="ECO:0007669"/>
    <property type="project" value="InterPro"/>
</dbReference>
<feature type="domain" description="Thiamin pyrophosphokinase thiamin-binding" evidence="6">
    <location>
        <begin position="138"/>
        <end position="173"/>
    </location>
</feature>
<accession>A0A0K0DNQ2</accession>
<keyword evidence="3" id="KW-0418">Kinase</keyword>
<dbReference type="InterPro" id="IPR007373">
    <property type="entry name" value="Thiamin_PyroPKinase_B1-bd"/>
</dbReference>
<dbReference type="InterPro" id="IPR036759">
    <property type="entry name" value="TPK_catalytic_sf"/>
</dbReference>
<evidence type="ECO:0000313" key="7">
    <source>
        <dbReference type="Proteomes" id="UP000035642"/>
    </source>
</evidence>
<dbReference type="Pfam" id="PF04265">
    <property type="entry name" value="TPK_B1_binding"/>
    <property type="match status" value="1"/>
</dbReference>
<evidence type="ECO:0000256" key="3">
    <source>
        <dbReference type="ARBA" id="ARBA00022777"/>
    </source>
</evidence>
<dbReference type="GO" id="GO:0030975">
    <property type="term" value="F:thiamine binding"/>
    <property type="evidence" value="ECO:0007669"/>
    <property type="project" value="InterPro"/>
</dbReference>
<keyword evidence="7" id="KW-1185">Reference proteome</keyword>
<dbReference type="Pfam" id="PF04263">
    <property type="entry name" value="TPK_catalytic"/>
    <property type="match status" value="1"/>
</dbReference>
<dbReference type="WBParaSite" id="ACAC_0001339101-mRNA-1">
    <property type="protein sequence ID" value="ACAC_0001339101-mRNA-1"/>
    <property type="gene ID" value="ACAC_0001339101"/>
</dbReference>
<dbReference type="InterPro" id="IPR007371">
    <property type="entry name" value="TPK_catalytic"/>
</dbReference>
<dbReference type="InterPro" id="IPR036371">
    <property type="entry name" value="TPK_B1-bd_sf"/>
</dbReference>
<dbReference type="InterPro" id="IPR006282">
    <property type="entry name" value="Thi_PPkinase"/>
</dbReference>
<dbReference type="PANTHER" id="PTHR13622:SF8">
    <property type="entry name" value="THIAMIN PYROPHOSPHOKINASE 1"/>
    <property type="match status" value="1"/>
</dbReference>
<dbReference type="GO" id="GO:0006772">
    <property type="term" value="P:thiamine metabolic process"/>
    <property type="evidence" value="ECO:0007669"/>
    <property type="project" value="InterPro"/>
</dbReference>
<dbReference type="Gene3D" id="3.40.50.10240">
    <property type="entry name" value="Thiamin pyrophosphokinase, catalytic domain"/>
    <property type="match status" value="1"/>
</dbReference>
<protein>
    <submittedName>
        <fullName evidence="8">Thiamine diphosphokinase</fullName>
    </submittedName>
</protein>
<proteinExistence type="predicted"/>
<keyword evidence="2" id="KW-0547">Nucleotide-binding</keyword>
<dbReference type="SUPFAM" id="SSF63999">
    <property type="entry name" value="Thiamin pyrophosphokinase, catalytic domain"/>
    <property type="match status" value="1"/>
</dbReference>
<dbReference type="STRING" id="6313.A0A0K0DNQ2"/>
<dbReference type="SUPFAM" id="SSF63862">
    <property type="entry name" value="Thiamin pyrophosphokinase, substrate-binding domain"/>
    <property type="match status" value="1"/>
</dbReference>
<dbReference type="Proteomes" id="UP000035642">
    <property type="component" value="Unassembled WGS sequence"/>
</dbReference>
<dbReference type="GO" id="GO:0005524">
    <property type="term" value="F:ATP binding"/>
    <property type="evidence" value="ECO:0007669"/>
    <property type="project" value="UniProtKB-KW"/>
</dbReference>
<keyword evidence="4" id="KW-0067">ATP-binding</keyword>
<dbReference type="GO" id="GO:0016301">
    <property type="term" value="F:kinase activity"/>
    <property type="evidence" value="ECO:0007669"/>
    <property type="project" value="UniProtKB-KW"/>
</dbReference>
<dbReference type="AlphaFoldDB" id="A0A0K0DNQ2"/>
<dbReference type="PANTHER" id="PTHR13622">
    <property type="entry name" value="THIAMIN PYROPHOSPHOKINASE"/>
    <property type="match status" value="1"/>
</dbReference>
<feature type="domain" description="Thiamin pyrophosphokinase catalytic" evidence="5">
    <location>
        <begin position="35"/>
        <end position="129"/>
    </location>
</feature>
<dbReference type="GO" id="GO:0009229">
    <property type="term" value="P:thiamine diphosphate biosynthetic process"/>
    <property type="evidence" value="ECO:0007669"/>
    <property type="project" value="InterPro"/>
</dbReference>
<evidence type="ECO:0000259" key="6">
    <source>
        <dbReference type="Pfam" id="PF04265"/>
    </source>
</evidence>
<organism evidence="7 8">
    <name type="scientific">Angiostrongylus cantonensis</name>
    <name type="common">Rat lungworm</name>
    <dbReference type="NCBI Taxonomy" id="6313"/>
    <lineage>
        <taxon>Eukaryota</taxon>
        <taxon>Metazoa</taxon>
        <taxon>Ecdysozoa</taxon>
        <taxon>Nematoda</taxon>
        <taxon>Chromadorea</taxon>
        <taxon>Rhabditida</taxon>
        <taxon>Rhabditina</taxon>
        <taxon>Rhabditomorpha</taxon>
        <taxon>Strongyloidea</taxon>
        <taxon>Metastrongylidae</taxon>
        <taxon>Angiostrongylus</taxon>
    </lineage>
</organism>
<sequence>MKRRRSPLDCLLKPANNVCVWLNGAVESERPIWTTLWNISRKRYCTDGGANRVVDRINLQAPDVVIGDMDSILPAVEDSLKLTTLLIHAPDQDKTDLTKCLEGSRVVLLGGTSGRFDHALAAINSMYHATTLMDEEGEHCIEIERHLVTGTCGVIPFCQKTTVVTMSGFRWNLGL</sequence>
<evidence type="ECO:0000259" key="5">
    <source>
        <dbReference type="Pfam" id="PF04263"/>
    </source>
</evidence>
<dbReference type="CDD" id="cd07995">
    <property type="entry name" value="TPK"/>
    <property type="match status" value="1"/>
</dbReference>
<keyword evidence="1" id="KW-0808">Transferase</keyword>
<evidence type="ECO:0000313" key="8">
    <source>
        <dbReference type="WBParaSite" id="ACAC_0001339101-mRNA-1"/>
    </source>
</evidence>
<reference evidence="8" key="2">
    <citation type="submission" date="2017-02" db="UniProtKB">
        <authorList>
            <consortium name="WormBaseParasite"/>
        </authorList>
    </citation>
    <scope>IDENTIFICATION</scope>
</reference>
<evidence type="ECO:0000256" key="1">
    <source>
        <dbReference type="ARBA" id="ARBA00022679"/>
    </source>
</evidence>
<evidence type="ECO:0000256" key="4">
    <source>
        <dbReference type="ARBA" id="ARBA00022840"/>
    </source>
</evidence>
<reference evidence="7" key="1">
    <citation type="submission" date="2012-09" db="EMBL/GenBank/DDBJ databases">
        <authorList>
            <person name="Martin A.A."/>
        </authorList>
    </citation>
    <scope>NUCLEOTIDE SEQUENCE</scope>
</reference>